<keyword evidence="2" id="KW-0472">Membrane</keyword>
<dbReference type="GO" id="GO:0009506">
    <property type="term" value="C:plasmodesma"/>
    <property type="evidence" value="ECO:0007669"/>
    <property type="project" value="UniProtKB-ARBA"/>
</dbReference>
<accession>A0A1R3KP36</accession>
<sequence>MADGQKTWCIANPLSHDSALAANIEYACSLLDCRWIQTDGPCFEPDTLLQHASYVMNMYYQAYGRHLSDCDFKNTGLVSLTDPSYGNCTFESGGALAEQEPSETWCVAKPGTSDELLQQDIDFACNHVDCSPTHVGGACFYPTNLINHASYAMNLYYQTTDRKNSSCDFRGTGLLVSIDPSYGNCSY</sequence>
<keyword evidence="6" id="KW-1185">Reference proteome</keyword>
<dbReference type="OrthoDB" id="1928574at2759"/>
<dbReference type="GO" id="GO:0098552">
    <property type="term" value="C:side of membrane"/>
    <property type="evidence" value="ECO:0007669"/>
    <property type="project" value="UniProtKB-KW"/>
</dbReference>
<dbReference type="PANTHER" id="PTHR31044">
    <property type="entry name" value="BETA-1,3 GLUCANASE"/>
    <property type="match status" value="1"/>
</dbReference>
<evidence type="ECO:0000256" key="1">
    <source>
        <dbReference type="ARBA" id="ARBA00004609"/>
    </source>
</evidence>
<evidence type="ECO:0000256" key="2">
    <source>
        <dbReference type="ARBA" id="ARBA00022622"/>
    </source>
</evidence>
<dbReference type="Pfam" id="PF07983">
    <property type="entry name" value="X8"/>
    <property type="match status" value="2"/>
</dbReference>
<evidence type="ECO:0000256" key="3">
    <source>
        <dbReference type="ARBA" id="ARBA00022729"/>
    </source>
</evidence>
<dbReference type="SMART" id="SM00768">
    <property type="entry name" value="X8"/>
    <property type="match status" value="2"/>
</dbReference>
<dbReference type="Gene3D" id="1.20.58.1040">
    <property type="match status" value="2"/>
</dbReference>
<keyword evidence="2" id="KW-0325">Glycoprotein</keyword>
<evidence type="ECO:0000313" key="5">
    <source>
        <dbReference type="EMBL" id="OMP08840.1"/>
    </source>
</evidence>
<evidence type="ECO:0000313" key="6">
    <source>
        <dbReference type="Proteomes" id="UP000187203"/>
    </source>
</evidence>
<dbReference type="GO" id="GO:0005886">
    <property type="term" value="C:plasma membrane"/>
    <property type="evidence" value="ECO:0007669"/>
    <property type="project" value="UniProtKB-SubCell"/>
</dbReference>
<comment type="caution">
    <text evidence="5">The sequence shown here is derived from an EMBL/GenBank/DDBJ whole genome shotgun (WGS) entry which is preliminary data.</text>
</comment>
<feature type="domain" description="X8" evidence="4">
    <location>
        <begin position="104"/>
        <end position="187"/>
    </location>
</feature>
<keyword evidence="2" id="KW-0336">GPI-anchor</keyword>
<feature type="domain" description="X8" evidence="4">
    <location>
        <begin position="7"/>
        <end position="90"/>
    </location>
</feature>
<reference evidence="6" key="1">
    <citation type="submission" date="2013-09" db="EMBL/GenBank/DDBJ databases">
        <title>Corchorus olitorius genome sequencing.</title>
        <authorList>
            <person name="Alam M."/>
            <person name="Haque M.S."/>
            <person name="Islam M.S."/>
            <person name="Emdad E.M."/>
            <person name="Islam M.M."/>
            <person name="Ahmed B."/>
            <person name="Halim A."/>
            <person name="Hossen Q.M.M."/>
            <person name="Hossain M.Z."/>
            <person name="Ahmed R."/>
            <person name="Khan M.M."/>
            <person name="Islam R."/>
            <person name="Rashid M.M."/>
            <person name="Khan S.A."/>
            <person name="Rahman M.S."/>
            <person name="Alam M."/>
            <person name="Yahiya A.S."/>
            <person name="Khan M.S."/>
            <person name="Azam M.S."/>
            <person name="Haque T."/>
            <person name="Lashkar M.Z.H."/>
            <person name="Akhand A.I."/>
            <person name="Morshed G."/>
            <person name="Roy S."/>
            <person name="Uddin K.S."/>
            <person name="Rabeya T."/>
            <person name="Hossain A.S."/>
            <person name="Chowdhury A."/>
            <person name="Snigdha A.R."/>
            <person name="Mortoza M.S."/>
            <person name="Matin S.A."/>
            <person name="Hoque S.M.E."/>
            <person name="Islam M.K."/>
            <person name="Roy D.K."/>
            <person name="Haider R."/>
            <person name="Moosa M.M."/>
            <person name="Elias S.M."/>
            <person name="Hasan A.M."/>
            <person name="Jahan S."/>
            <person name="Shafiuddin M."/>
            <person name="Mahmood N."/>
            <person name="Shommy N.S."/>
        </authorList>
    </citation>
    <scope>NUCLEOTIDE SEQUENCE [LARGE SCALE GENOMIC DNA]</scope>
    <source>
        <strain evidence="6">cv. O-4</strain>
    </source>
</reference>
<evidence type="ECO:0000259" key="4">
    <source>
        <dbReference type="SMART" id="SM00768"/>
    </source>
</evidence>
<comment type="subcellular location">
    <subcellularLocation>
        <location evidence="1">Cell membrane</location>
        <topology evidence="1">Lipid-anchor</topology>
        <topology evidence="1">GPI-anchor</topology>
    </subcellularLocation>
</comment>
<keyword evidence="3" id="KW-0732">Signal</keyword>
<dbReference type="EMBL" id="AWUE01012598">
    <property type="protein sequence ID" value="OMP08840.1"/>
    <property type="molecule type" value="Genomic_DNA"/>
</dbReference>
<dbReference type="InterPro" id="IPR044788">
    <property type="entry name" value="X8_dom_prot"/>
</dbReference>
<name>A0A1R3KP36_9ROSI</name>
<dbReference type="Proteomes" id="UP000187203">
    <property type="component" value="Unassembled WGS sequence"/>
</dbReference>
<dbReference type="PANTHER" id="PTHR31044:SF43">
    <property type="entry name" value="GLUCAN ENDO-1,3-BETA-GLUCOSIDASE 13-LIKE ISOFORM X1"/>
    <property type="match status" value="1"/>
</dbReference>
<dbReference type="AlphaFoldDB" id="A0A1R3KP36"/>
<dbReference type="STRING" id="93759.A0A1R3KP36"/>
<dbReference type="InterPro" id="IPR012946">
    <property type="entry name" value="X8"/>
</dbReference>
<protein>
    <recommendedName>
        <fullName evidence="4">X8 domain-containing protein</fullName>
    </recommendedName>
</protein>
<organism evidence="5 6">
    <name type="scientific">Corchorus olitorius</name>
    <dbReference type="NCBI Taxonomy" id="93759"/>
    <lineage>
        <taxon>Eukaryota</taxon>
        <taxon>Viridiplantae</taxon>
        <taxon>Streptophyta</taxon>
        <taxon>Embryophyta</taxon>
        <taxon>Tracheophyta</taxon>
        <taxon>Spermatophyta</taxon>
        <taxon>Magnoliopsida</taxon>
        <taxon>eudicotyledons</taxon>
        <taxon>Gunneridae</taxon>
        <taxon>Pentapetalae</taxon>
        <taxon>rosids</taxon>
        <taxon>malvids</taxon>
        <taxon>Malvales</taxon>
        <taxon>Malvaceae</taxon>
        <taxon>Grewioideae</taxon>
        <taxon>Apeibeae</taxon>
        <taxon>Corchorus</taxon>
    </lineage>
</organism>
<keyword evidence="2" id="KW-0449">Lipoprotein</keyword>
<proteinExistence type="predicted"/>
<gene>
    <name evidence="5" type="ORF">COLO4_06069</name>
</gene>